<proteinExistence type="predicted"/>
<name>A0A1I7V3G2_9PELO</name>
<protein>
    <submittedName>
        <fullName evidence="2">Transposase</fullName>
    </submittedName>
</protein>
<accession>A0A1I7V3G2</accession>
<sequence>MKKSQNPVTAVIRKTLPSLSIRFLRHLEAFLEKVVNRKNVQNEKLHLIVNYWMLAQSSLQTRTSQNK</sequence>
<dbReference type="AlphaFoldDB" id="A0A1I7V3G2"/>
<keyword evidence="1" id="KW-1185">Reference proteome</keyword>
<organism evidence="1 2">
    <name type="scientific">Caenorhabditis tropicalis</name>
    <dbReference type="NCBI Taxonomy" id="1561998"/>
    <lineage>
        <taxon>Eukaryota</taxon>
        <taxon>Metazoa</taxon>
        <taxon>Ecdysozoa</taxon>
        <taxon>Nematoda</taxon>
        <taxon>Chromadorea</taxon>
        <taxon>Rhabditida</taxon>
        <taxon>Rhabditina</taxon>
        <taxon>Rhabditomorpha</taxon>
        <taxon>Rhabditoidea</taxon>
        <taxon>Rhabditidae</taxon>
        <taxon>Peloderinae</taxon>
        <taxon>Caenorhabditis</taxon>
    </lineage>
</organism>
<evidence type="ECO:0000313" key="2">
    <source>
        <dbReference type="WBParaSite" id="Csp11.Scaffold630.g22005.t1"/>
    </source>
</evidence>
<dbReference type="Proteomes" id="UP000095282">
    <property type="component" value="Unplaced"/>
</dbReference>
<reference evidence="2" key="1">
    <citation type="submission" date="2016-11" db="UniProtKB">
        <authorList>
            <consortium name="WormBaseParasite"/>
        </authorList>
    </citation>
    <scope>IDENTIFICATION</scope>
</reference>
<evidence type="ECO:0000313" key="1">
    <source>
        <dbReference type="Proteomes" id="UP000095282"/>
    </source>
</evidence>
<dbReference type="WBParaSite" id="Csp11.Scaffold630.g22005.t1">
    <property type="protein sequence ID" value="Csp11.Scaffold630.g22005.t1"/>
    <property type="gene ID" value="Csp11.Scaffold630.g22005"/>
</dbReference>